<protein>
    <submittedName>
        <fullName evidence="3">Uncharacterized protein</fullName>
    </submittedName>
</protein>
<reference evidence="3 4" key="1">
    <citation type="submission" date="2019-01" db="EMBL/GenBank/DDBJ databases">
        <authorList>
            <person name="Chen W.-M."/>
        </authorList>
    </citation>
    <scope>NUCLEOTIDE SEQUENCE [LARGE SCALE GENOMIC DNA]</scope>
    <source>
        <strain evidence="3 4">FSY-15</strain>
    </source>
</reference>
<gene>
    <name evidence="3" type="ORF">EOJ36_03915</name>
</gene>
<evidence type="ECO:0000256" key="2">
    <source>
        <dbReference type="SAM" id="SignalP"/>
    </source>
</evidence>
<evidence type="ECO:0000256" key="1">
    <source>
        <dbReference type="SAM" id="Phobius"/>
    </source>
</evidence>
<organism evidence="3 4">
    <name type="scientific">Sandaracinomonas limnophila</name>
    <dbReference type="NCBI Taxonomy" id="1862386"/>
    <lineage>
        <taxon>Bacteria</taxon>
        <taxon>Pseudomonadati</taxon>
        <taxon>Bacteroidota</taxon>
        <taxon>Cytophagia</taxon>
        <taxon>Cytophagales</taxon>
        <taxon>Flectobacillaceae</taxon>
        <taxon>Sandaracinomonas</taxon>
    </lineage>
</organism>
<keyword evidence="4" id="KW-1185">Reference proteome</keyword>
<dbReference type="OrthoDB" id="829690at2"/>
<keyword evidence="1" id="KW-1133">Transmembrane helix</keyword>
<comment type="caution">
    <text evidence="3">The sequence shown here is derived from an EMBL/GenBank/DDBJ whole genome shotgun (WGS) entry which is preliminary data.</text>
</comment>
<accession>A0A437PTH7</accession>
<feature type="chain" id="PRO_5019524260" evidence="2">
    <location>
        <begin position="26"/>
        <end position="455"/>
    </location>
</feature>
<evidence type="ECO:0000313" key="3">
    <source>
        <dbReference type="EMBL" id="RVU25573.1"/>
    </source>
</evidence>
<keyword evidence="2" id="KW-0732">Signal</keyword>
<feature type="transmembrane region" description="Helical" evidence="1">
    <location>
        <begin position="337"/>
        <end position="357"/>
    </location>
</feature>
<dbReference type="RefSeq" id="WP_127802727.1">
    <property type="nucleotide sequence ID" value="NZ_SACY01000002.1"/>
</dbReference>
<dbReference type="EMBL" id="SACY01000002">
    <property type="protein sequence ID" value="RVU25573.1"/>
    <property type="molecule type" value="Genomic_DNA"/>
</dbReference>
<keyword evidence="1" id="KW-0812">Transmembrane</keyword>
<proteinExistence type="predicted"/>
<dbReference type="Proteomes" id="UP000282832">
    <property type="component" value="Unassembled WGS sequence"/>
</dbReference>
<sequence>MRKTVHLKSIFVFLLMAFLHSQTFANSHELKWFSLEFKKMIKIDLQTKEVFIENPTFKRFDTFGKLATTHPEITSLDCNYFNINEFKLGDKNIISIIGTSLVYQFVHQNNIFTLIRLDKSTFKGYNFFAYQFVRKDTLYSIGGYGFWHYSKELTYFDEKNKGWEIYKYNNDGPAEVTYDVCGYDVKSDGIWTLNFISPEQLKEGKNEQKLYFYSFKDKLWEEKGRINHAAFNKYNVSLDKSSWANDHFIFNQKEGSFIVDPTNNKIYVNDLSKGRFWGNGNDIYEYQDSIYFYKPLELNPYEKYLSNKMSFKEIFSHFKPIEESFVDTSFVISKTNWLLVLILLIGIYFSKKIYYFFQKQSSLFNTNELNFLKLLLKNECGLNTDELNQFLDIAKKNIDIQKNQRNQFIKQINSKFQIKYGGENLVERKSSEADKRFVNYVLNQKYQTHLKSIIH</sequence>
<name>A0A437PTH7_9BACT</name>
<keyword evidence="1" id="KW-0472">Membrane</keyword>
<evidence type="ECO:0000313" key="4">
    <source>
        <dbReference type="Proteomes" id="UP000282832"/>
    </source>
</evidence>
<dbReference type="AlphaFoldDB" id="A0A437PTH7"/>
<feature type="signal peptide" evidence="2">
    <location>
        <begin position="1"/>
        <end position="25"/>
    </location>
</feature>